<gene>
    <name evidence="5" type="ORF">PCOR1329_LOCUS85291</name>
</gene>
<feature type="compositionally biased region" description="Low complexity" evidence="2">
    <location>
        <begin position="204"/>
        <end position="222"/>
    </location>
</feature>
<feature type="transmembrane region" description="Helical" evidence="3">
    <location>
        <begin position="12"/>
        <end position="36"/>
    </location>
</feature>
<keyword evidence="1" id="KW-0479">Metal-binding</keyword>
<keyword evidence="3" id="KW-0812">Transmembrane</keyword>
<dbReference type="InterPro" id="IPR000571">
    <property type="entry name" value="Znf_CCCH"/>
</dbReference>
<dbReference type="PROSITE" id="PS50103">
    <property type="entry name" value="ZF_C3H1"/>
    <property type="match status" value="1"/>
</dbReference>
<evidence type="ECO:0000256" key="2">
    <source>
        <dbReference type="SAM" id="MobiDB-lite"/>
    </source>
</evidence>
<evidence type="ECO:0000313" key="5">
    <source>
        <dbReference type="EMBL" id="CAK0911417.1"/>
    </source>
</evidence>
<keyword evidence="3" id="KW-0472">Membrane</keyword>
<reference evidence="5" key="1">
    <citation type="submission" date="2023-10" db="EMBL/GenBank/DDBJ databases">
        <authorList>
            <person name="Chen Y."/>
            <person name="Shah S."/>
            <person name="Dougan E. K."/>
            <person name="Thang M."/>
            <person name="Chan C."/>
        </authorList>
    </citation>
    <scope>NUCLEOTIDE SEQUENCE [LARGE SCALE GENOMIC DNA]</scope>
</reference>
<name>A0ABN9YF04_9DINO</name>
<organism evidence="5 6">
    <name type="scientific">Prorocentrum cordatum</name>
    <dbReference type="NCBI Taxonomy" id="2364126"/>
    <lineage>
        <taxon>Eukaryota</taxon>
        <taxon>Sar</taxon>
        <taxon>Alveolata</taxon>
        <taxon>Dinophyceae</taxon>
        <taxon>Prorocentrales</taxon>
        <taxon>Prorocentraceae</taxon>
        <taxon>Prorocentrum</taxon>
    </lineage>
</organism>
<feature type="domain" description="C3H1-type" evidence="4">
    <location>
        <begin position="424"/>
        <end position="451"/>
    </location>
</feature>
<dbReference type="Pfam" id="PF00642">
    <property type="entry name" value="zf-CCCH"/>
    <property type="match status" value="1"/>
</dbReference>
<evidence type="ECO:0000259" key="4">
    <source>
        <dbReference type="PROSITE" id="PS50103"/>
    </source>
</evidence>
<keyword evidence="1" id="KW-0862">Zinc</keyword>
<feature type="compositionally biased region" description="Basic and acidic residues" evidence="2">
    <location>
        <begin position="268"/>
        <end position="280"/>
    </location>
</feature>
<feature type="compositionally biased region" description="Low complexity" evidence="2">
    <location>
        <begin position="142"/>
        <end position="155"/>
    </location>
</feature>
<feature type="region of interest" description="Disordered" evidence="2">
    <location>
        <begin position="332"/>
        <end position="372"/>
    </location>
</feature>
<feature type="region of interest" description="Disordered" evidence="2">
    <location>
        <begin position="78"/>
        <end position="180"/>
    </location>
</feature>
<accession>A0ABN9YF04</accession>
<feature type="compositionally biased region" description="Basic and acidic residues" evidence="2">
    <location>
        <begin position="105"/>
        <end position="115"/>
    </location>
</feature>
<feature type="zinc finger region" description="C3H1-type" evidence="1">
    <location>
        <begin position="424"/>
        <end position="451"/>
    </location>
</feature>
<proteinExistence type="predicted"/>
<sequence length="455" mass="47936">MSLHVQRTMDKGLHMVSSLSSRHAAFIVFVSLYIWVLPLSTTHLLLAAFGAACYWAMLMIQELGSCQGKQAAEEWRADTAAANVERPSADEAQPAARLAPRARRCVAEPQRKDSDFAPPPATAQAPGPETTRATDKDHASAKVRAPNKAAAAHGDAATRDGQRLPEAATTHRAAAAAPRPEGRVPLCAGLAAVRRVVDKEAQAATAPVRRAGAEAAPAAAPASQEKVEQQPSVAPSPAVVPPLAADGFEVAAVTKAAKRRKAAQKKLNEASEACRAKPVEPEVVATETSEPQAKPGLPPGLEPATEELPASTRAEWATTPSAGMQASVIRPATLPPTYTPSVQQTPQEKKESAPTAMSAPPTPVAPPQESAANVKRSGVYIYNPNADKLPIRLDALVTSPSPENILALAPPPAASWDRCVELCSREDACWAYLKTGRCPRGAACTWMHPPLPRRG</sequence>
<keyword evidence="6" id="KW-1185">Reference proteome</keyword>
<evidence type="ECO:0000256" key="3">
    <source>
        <dbReference type="SAM" id="Phobius"/>
    </source>
</evidence>
<feature type="region of interest" description="Disordered" evidence="2">
    <location>
        <begin position="268"/>
        <end position="311"/>
    </location>
</feature>
<feature type="compositionally biased region" description="Low complexity" evidence="2">
    <location>
        <begin position="167"/>
        <end position="179"/>
    </location>
</feature>
<protein>
    <recommendedName>
        <fullName evidence="4">C3H1-type domain-containing protein</fullName>
    </recommendedName>
</protein>
<feature type="compositionally biased region" description="Low complexity" evidence="2">
    <location>
        <begin position="122"/>
        <end position="131"/>
    </location>
</feature>
<dbReference type="Proteomes" id="UP001189429">
    <property type="component" value="Unassembled WGS sequence"/>
</dbReference>
<evidence type="ECO:0000256" key="1">
    <source>
        <dbReference type="PROSITE-ProRule" id="PRU00723"/>
    </source>
</evidence>
<feature type="region of interest" description="Disordered" evidence="2">
    <location>
        <begin position="204"/>
        <end position="237"/>
    </location>
</feature>
<keyword evidence="3" id="KW-1133">Transmembrane helix</keyword>
<evidence type="ECO:0000313" key="6">
    <source>
        <dbReference type="Proteomes" id="UP001189429"/>
    </source>
</evidence>
<keyword evidence="1" id="KW-0863">Zinc-finger</keyword>
<comment type="caution">
    <text evidence="5">The sequence shown here is derived from an EMBL/GenBank/DDBJ whole genome shotgun (WGS) entry which is preliminary data.</text>
</comment>
<dbReference type="EMBL" id="CAUYUJ010022570">
    <property type="protein sequence ID" value="CAK0911417.1"/>
    <property type="molecule type" value="Genomic_DNA"/>
</dbReference>